<dbReference type="InterPro" id="IPR006450">
    <property type="entry name" value="Phage_HK97_gp6-like"/>
</dbReference>
<dbReference type="NCBIfam" id="TIGR02215">
    <property type="entry name" value="phage_chp_gp8"/>
    <property type="match status" value="1"/>
</dbReference>
<dbReference type="InterPro" id="IPR011738">
    <property type="entry name" value="Phage_CHP"/>
</dbReference>
<keyword evidence="2" id="KW-1185">Reference proteome</keyword>
<accession>A0ABX7BWE4</accession>
<sequence>MAILPMGRWPKMNGRVMHGSYAPVRTSAPSATPVSVAEAKAHLRVDHSDDDTLIGLLINAATSELDGWTGILGRALVTQSWSQTFDGFESRLRLPLPAATVASVAYVAADGDTQTMDGADYVLRHDALGSFVETSFDVSWPSTRAQSGAVTVTFTAGTAAADVPGALKAALLLRVGDLYANREAGVDGSAIAINPTIHVLIAPFRRVGV</sequence>
<dbReference type="Pfam" id="PF05135">
    <property type="entry name" value="Phage_connect_1"/>
    <property type="match status" value="1"/>
</dbReference>
<dbReference type="CDD" id="cd08054">
    <property type="entry name" value="gp6"/>
    <property type="match status" value="1"/>
</dbReference>
<organism evidence="1 2">
    <name type="scientific">Brevundimonas vitisensis</name>
    <dbReference type="NCBI Taxonomy" id="2800818"/>
    <lineage>
        <taxon>Bacteria</taxon>
        <taxon>Pseudomonadati</taxon>
        <taxon>Pseudomonadota</taxon>
        <taxon>Alphaproteobacteria</taxon>
        <taxon>Caulobacterales</taxon>
        <taxon>Caulobacteraceae</taxon>
        <taxon>Brevundimonas</taxon>
    </lineage>
</organism>
<dbReference type="RefSeq" id="WP_201104274.1">
    <property type="nucleotide sequence ID" value="NZ_CP067977.1"/>
</dbReference>
<dbReference type="Gene3D" id="1.10.3230.30">
    <property type="entry name" value="Phage gp6-like head-tail connector protein"/>
    <property type="match status" value="1"/>
</dbReference>
<dbReference type="NCBIfam" id="TIGR01560">
    <property type="entry name" value="put_DNA_pack"/>
    <property type="match status" value="1"/>
</dbReference>
<protein>
    <submittedName>
        <fullName evidence="1">Phage head-tail connector protein</fullName>
    </submittedName>
</protein>
<dbReference type="Proteomes" id="UP000595448">
    <property type="component" value="Chromosome"/>
</dbReference>
<reference evidence="1 2" key="1">
    <citation type="submission" date="2021-01" db="EMBL/GenBank/DDBJ databases">
        <title>Brevundimonas vitis sp. nov., an bacterium isolated from grape (Vitis vinifera).</title>
        <authorList>
            <person name="Jiang L."/>
            <person name="Lee J."/>
        </authorList>
    </citation>
    <scope>NUCLEOTIDE SEQUENCE [LARGE SCALE GENOMIC DNA]</scope>
    <source>
        <strain evidence="1 2">GRTSA-9</strain>
    </source>
</reference>
<evidence type="ECO:0000313" key="1">
    <source>
        <dbReference type="EMBL" id="QQQ19830.1"/>
    </source>
</evidence>
<dbReference type="EMBL" id="CP067977">
    <property type="protein sequence ID" value="QQQ19830.1"/>
    <property type="molecule type" value="Genomic_DNA"/>
</dbReference>
<proteinExistence type="predicted"/>
<gene>
    <name evidence="1" type="ORF">JIP62_07020</name>
</gene>
<evidence type="ECO:0000313" key="2">
    <source>
        <dbReference type="Proteomes" id="UP000595448"/>
    </source>
</evidence>
<dbReference type="InterPro" id="IPR021146">
    <property type="entry name" value="Phage_gp6-like_head-tail"/>
</dbReference>
<name>A0ABX7BWE4_9CAUL</name>